<dbReference type="InterPro" id="IPR005119">
    <property type="entry name" value="LysR_subst-bd"/>
</dbReference>
<gene>
    <name evidence="6" type="ORF">AB9R89_04575</name>
</gene>
<dbReference type="Gene3D" id="1.10.10.10">
    <property type="entry name" value="Winged helix-like DNA-binding domain superfamily/Winged helix DNA-binding domain"/>
    <property type="match status" value="1"/>
</dbReference>
<comment type="caution">
    <text evidence="6">The sequence shown here is derived from an EMBL/GenBank/DDBJ whole genome shotgun (WGS) entry which is preliminary data.</text>
</comment>
<sequence length="300" mass="33025">MDIKQLHYLCALAEHRHFGRAAQACCVTQPTLSMRLRQLEQDLGVALVRRGKQFEGFTPEGEMVLARARVLLGQYQNLRLEVDAMKGRLTGTVRLGLVPLSCMDLSPVLARMRQQHQGVSFEMNDMTADDILAGLEQNTLDIGGGFFEPEVLSRFRSLALPEQGVVLAYGAGWGERLPSQLTPRSLTGLPLCLPKTGMYFRHYLDTRFGQAGVPLQPVLTSNSVYRLMRWVHAGLGCALVPAGSVLFSELPGVQCRPLALPAMSRLGALVMGSDGRASLLAKGFFEVAAELWQRPESRVF</sequence>
<evidence type="ECO:0000256" key="2">
    <source>
        <dbReference type="ARBA" id="ARBA00023015"/>
    </source>
</evidence>
<organism evidence="6 7">
    <name type="scientific">Oceanimonas smirnovii</name>
    <dbReference type="NCBI Taxonomy" id="264574"/>
    <lineage>
        <taxon>Bacteria</taxon>
        <taxon>Pseudomonadati</taxon>
        <taxon>Pseudomonadota</taxon>
        <taxon>Gammaproteobacteria</taxon>
        <taxon>Aeromonadales</taxon>
        <taxon>Aeromonadaceae</taxon>
        <taxon>Oceanimonas</taxon>
    </lineage>
</organism>
<dbReference type="Proteomes" id="UP001610706">
    <property type="component" value="Unassembled WGS sequence"/>
</dbReference>
<dbReference type="RefSeq" id="WP_395545014.1">
    <property type="nucleotide sequence ID" value="NZ_CP166302.1"/>
</dbReference>
<feature type="domain" description="HTH lysR-type" evidence="5">
    <location>
        <begin position="1"/>
        <end position="58"/>
    </location>
</feature>
<dbReference type="SUPFAM" id="SSF46785">
    <property type="entry name" value="Winged helix' DNA-binding domain"/>
    <property type="match status" value="1"/>
</dbReference>
<protein>
    <submittedName>
        <fullName evidence="6">LysR family transcriptional regulator</fullName>
    </submittedName>
</protein>
<dbReference type="CDD" id="cd05466">
    <property type="entry name" value="PBP2_LTTR_substrate"/>
    <property type="match status" value="1"/>
</dbReference>
<dbReference type="InterPro" id="IPR050950">
    <property type="entry name" value="HTH-type_LysR_regulators"/>
</dbReference>
<evidence type="ECO:0000313" key="6">
    <source>
        <dbReference type="EMBL" id="MFH7564596.1"/>
    </source>
</evidence>
<keyword evidence="2" id="KW-0805">Transcription regulation</keyword>
<keyword evidence="7" id="KW-1185">Reference proteome</keyword>
<dbReference type="Pfam" id="PF03466">
    <property type="entry name" value="LysR_substrate"/>
    <property type="match status" value="1"/>
</dbReference>
<dbReference type="Pfam" id="PF00126">
    <property type="entry name" value="HTH_1"/>
    <property type="match status" value="1"/>
</dbReference>
<accession>A0ABW7NZG2</accession>
<dbReference type="PROSITE" id="PS50931">
    <property type="entry name" value="HTH_LYSR"/>
    <property type="match status" value="1"/>
</dbReference>
<evidence type="ECO:0000256" key="4">
    <source>
        <dbReference type="ARBA" id="ARBA00023163"/>
    </source>
</evidence>
<proteinExistence type="inferred from homology"/>
<name>A0ABW7NZG2_9GAMM</name>
<evidence type="ECO:0000256" key="1">
    <source>
        <dbReference type="ARBA" id="ARBA00009437"/>
    </source>
</evidence>
<dbReference type="PRINTS" id="PR00039">
    <property type="entry name" value="HTHLYSR"/>
</dbReference>
<keyword evidence="4" id="KW-0804">Transcription</keyword>
<dbReference type="InterPro" id="IPR036390">
    <property type="entry name" value="WH_DNA-bd_sf"/>
</dbReference>
<keyword evidence="3" id="KW-0238">DNA-binding</keyword>
<dbReference type="Gene3D" id="3.40.190.290">
    <property type="match status" value="1"/>
</dbReference>
<evidence type="ECO:0000256" key="3">
    <source>
        <dbReference type="ARBA" id="ARBA00023125"/>
    </source>
</evidence>
<reference evidence="6 7" key="1">
    <citation type="submission" date="2024-08" db="EMBL/GenBank/DDBJ databases">
        <title>Oceanimonas smirnovii Genome sequencing and assembly.</title>
        <authorList>
            <person name="Tang B."/>
        </authorList>
    </citation>
    <scope>NUCLEOTIDE SEQUENCE [LARGE SCALE GENOMIC DNA]</scope>
    <source>
        <strain evidence="6 7">OS2020-119</strain>
    </source>
</reference>
<evidence type="ECO:0000259" key="5">
    <source>
        <dbReference type="PROSITE" id="PS50931"/>
    </source>
</evidence>
<dbReference type="InterPro" id="IPR000847">
    <property type="entry name" value="LysR_HTH_N"/>
</dbReference>
<dbReference type="PANTHER" id="PTHR30419">
    <property type="entry name" value="HTH-TYPE TRANSCRIPTIONAL REGULATOR YBHD"/>
    <property type="match status" value="1"/>
</dbReference>
<comment type="similarity">
    <text evidence="1">Belongs to the LysR transcriptional regulatory family.</text>
</comment>
<dbReference type="SUPFAM" id="SSF53850">
    <property type="entry name" value="Periplasmic binding protein-like II"/>
    <property type="match status" value="1"/>
</dbReference>
<dbReference type="InterPro" id="IPR036388">
    <property type="entry name" value="WH-like_DNA-bd_sf"/>
</dbReference>
<evidence type="ECO:0000313" key="7">
    <source>
        <dbReference type="Proteomes" id="UP001610706"/>
    </source>
</evidence>
<dbReference type="EMBL" id="JBGFTR010000005">
    <property type="protein sequence ID" value="MFH7564596.1"/>
    <property type="molecule type" value="Genomic_DNA"/>
</dbReference>